<evidence type="ECO:0000313" key="1">
    <source>
        <dbReference type="EMBL" id="SHK42477.1"/>
    </source>
</evidence>
<dbReference type="Proteomes" id="UP000189935">
    <property type="component" value="Chromosome I"/>
</dbReference>
<gene>
    <name evidence="1" type="ORF">SAMN05444159_3229</name>
</gene>
<dbReference type="AlphaFoldDB" id="A0A1M6SD48"/>
<protein>
    <submittedName>
        <fullName evidence="1">Uncharacterized protein</fullName>
    </submittedName>
</protein>
<accession>A0A1M6SD48</accession>
<proteinExistence type="predicted"/>
<dbReference type="EMBL" id="LT670844">
    <property type="protein sequence ID" value="SHK42477.1"/>
    <property type="molecule type" value="Genomic_DNA"/>
</dbReference>
<evidence type="ECO:0000313" key="2">
    <source>
        <dbReference type="Proteomes" id="UP000189935"/>
    </source>
</evidence>
<reference evidence="1 2" key="1">
    <citation type="submission" date="2016-11" db="EMBL/GenBank/DDBJ databases">
        <authorList>
            <person name="Jaros S."/>
            <person name="Januszkiewicz K."/>
            <person name="Wedrychowicz H."/>
        </authorList>
    </citation>
    <scope>NUCLEOTIDE SEQUENCE [LARGE SCALE GENOMIC DNA]</scope>
    <source>
        <strain evidence="1 2">GAS499</strain>
    </source>
</reference>
<name>A0A1M6SD48_9BRAD</name>
<sequence length="69" mass="7895">MPPRSQGTWTTLSPKKREKGYPPCWLVVYLNIGEYGISQKETERAIAEVKGRYAASFMAISVLWNGRLY</sequence>
<organism evidence="1 2">
    <name type="scientific">Bradyrhizobium lablabi</name>
    <dbReference type="NCBI Taxonomy" id="722472"/>
    <lineage>
        <taxon>Bacteria</taxon>
        <taxon>Pseudomonadati</taxon>
        <taxon>Pseudomonadota</taxon>
        <taxon>Alphaproteobacteria</taxon>
        <taxon>Hyphomicrobiales</taxon>
        <taxon>Nitrobacteraceae</taxon>
        <taxon>Bradyrhizobium</taxon>
    </lineage>
</organism>